<dbReference type="AlphaFoldDB" id="A0A371J0F5"/>
<evidence type="ECO:0000313" key="2">
    <source>
        <dbReference type="EMBL" id="RDY26205.1"/>
    </source>
</evidence>
<comment type="caution">
    <text evidence="2">The sequence shown here is derived from an EMBL/GenBank/DDBJ whole genome shotgun (WGS) entry which is preliminary data.</text>
</comment>
<accession>A0A371J0F5</accession>
<proteinExistence type="predicted"/>
<sequence length="89" mass="10399">MRESLILKELKDSGNYLSLEYFSKKLEVSTRTIRNDMKMIASGNKGKGFNIDYKSKLGYILEIEDDNIFEQYMRSLSPTPIENPEQRLD</sequence>
<feature type="non-terminal residue" evidence="2">
    <location>
        <position position="89"/>
    </location>
</feature>
<organism evidence="2 3">
    <name type="scientific">Romboutsia weinsteinii</name>
    <dbReference type="NCBI Taxonomy" id="2020949"/>
    <lineage>
        <taxon>Bacteria</taxon>
        <taxon>Bacillati</taxon>
        <taxon>Bacillota</taxon>
        <taxon>Clostridia</taxon>
        <taxon>Peptostreptococcales</taxon>
        <taxon>Peptostreptococcaceae</taxon>
        <taxon>Romboutsia</taxon>
    </lineage>
</organism>
<name>A0A371J0F5_9FIRM</name>
<dbReference type="SUPFAM" id="SSF46785">
    <property type="entry name" value="Winged helix' DNA-binding domain"/>
    <property type="match status" value="1"/>
</dbReference>
<gene>
    <name evidence="2" type="ORF">CHL78_014390</name>
</gene>
<evidence type="ECO:0000313" key="3">
    <source>
        <dbReference type="Proteomes" id="UP000215694"/>
    </source>
</evidence>
<dbReference type="EMBL" id="NOJY02000032">
    <property type="protein sequence ID" value="RDY26205.1"/>
    <property type="molecule type" value="Genomic_DNA"/>
</dbReference>
<dbReference type="Gene3D" id="1.10.10.10">
    <property type="entry name" value="Winged helix-like DNA-binding domain superfamily/Winged helix DNA-binding domain"/>
    <property type="match status" value="1"/>
</dbReference>
<keyword evidence="3" id="KW-1185">Reference proteome</keyword>
<protein>
    <submittedName>
        <fullName evidence="2">Helix-turn-helix domain-containing protein</fullName>
    </submittedName>
</protein>
<dbReference type="InterPro" id="IPR036390">
    <property type="entry name" value="WH_DNA-bd_sf"/>
</dbReference>
<dbReference type="InterPro" id="IPR036388">
    <property type="entry name" value="WH-like_DNA-bd_sf"/>
</dbReference>
<reference evidence="2 3" key="1">
    <citation type="journal article" date="2017" name="Genome Announc.">
        <title>Draft Genome Sequence of Romboutsia weinsteinii sp. nov. Strain CCRI-19649(T) Isolated from Surface Water.</title>
        <authorList>
            <person name="Maheux A.F."/>
            <person name="Boudreau D.K."/>
            <person name="Berube E."/>
            <person name="Boissinot M."/>
            <person name="Cantin P."/>
            <person name="Raymond F."/>
            <person name="Corbeil J."/>
            <person name="Omar R.F."/>
            <person name="Bergeron M.G."/>
        </authorList>
    </citation>
    <scope>NUCLEOTIDE SEQUENCE [LARGE SCALE GENOMIC DNA]</scope>
    <source>
        <strain evidence="2 3">CCRI-19649</strain>
    </source>
</reference>
<dbReference type="Proteomes" id="UP000215694">
    <property type="component" value="Unassembled WGS sequence"/>
</dbReference>
<feature type="domain" description="Helix-turn-helix type 11" evidence="1">
    <location>
        <begin position="2"/>
        <end position="59"/>
    </location>
</feature>
<dbReference type="OrthoDB" id="3175596at2"/>
<dbReference type="RefSeq" id="WP_147295830.1">
    <property type="nucleotide sequence ID" value="NZ_NOJY02000032.1"/>
</dbReference>
<dbReference type="Pfam" id="PF08279">
    <property type="entry name" value="HTH_11"/>
    <property type="match status" value="1"/>
</dbReference>
<evidence type="ECO:0000259" key="1">
    <source>
        <dbReference type="Pfam" id="PF08279"/>
    </source>
</evidence>
<dbReference type="InterPro" id="IPR013196">
    <property type="entry name" value="HTH_11"/>
</dbReference>